<comment type="caution">
    <text evidence="1">The sequence shown here is derived from an EMBL/GenBank/DDBJ whole genome shotgun (WGS) entry which is preliminary data.</text>
</comment>
<proteinExistence type="predicted"/>
<organism evidence="1 2">
    <name type="scientific">Chryseobacterium vrystaatense</name>
    <dbReference type="NCBI Taxonomy" id="307480"/>
    <lineage>
        <taxon>Bacteria</taxon>
        <taxon>Pseudomonadati</taxon>
        <taxon>Bacteroidota</taxon>
        <taxon>Flavobacteriia</taxon>
        <taxon>Flavobacteriales</taxon>
        <taxon>Weeksellaceae</taxon>
        <taxon>Chryseobacterium group</taxon>
        <taxon>Chryseobacterium</taxon>
    </lineage>
</organism>
<name>A0ABR4UJK9_9FLAO</name>
<dbReference type="Proteomes" id="UP000028719">
    <property type="component" value="Unassembled WGS sequence"/>
</dbReference>
<accession>A0ABR4UJK9</accession>
<keyword evidence="2" id="KW-1185">Reference proteome</keyword>
<evidence type="ECO:0000313" key="2">
    <source>
        <dbReference type="Proteomes" id="UP000028719"/>
    </source>
</evidence>
<reference evidence="1 2" key="1">
    <citation type="submission" date="2014-07" db="EMBL/GenBank/DDBJ databases">
        <title>Genome of Chryseobacterium vrystaatense LMG 22846.</title>
        <authorList>
            <person name="Pipes S.E."/>
            <person name="Stropko S.J."/>
            <person name="Newman J.D."/>
        </authorList>
    </citation>
    <scope>NUCLEOTIDE SEQUENCE [LARGE SCALE GENOMIC DNA]</scope>
    <source>
        <strain evidence="1 2">LMG 22846</strain>
    </source>
</reference>
<gene>
    <name evidence="1" type="ORF">IW16_18580</name>
</gene>
<protein>
    <submittedName>
        <fullName evidence="1">Uncharacterized protein</fullName>
    </submittedName>
</protein>
<dbReference type="EMBL" id="JPRI01000007">
    <property type="protein sequence ID" value="KFF24924.1"/>
    <property type="molecule type" value="Genomic_DNA"/>
</dbReference>
<evidence type="ECO:0000313" key="1">
    <source>
        <dbReference type="EMBL" id="KFF24924.1"/>
    </source>
</evidence>
<sequence>MLYVECLIYNVKPHERIRAVVGDTEVNSMQLEYTITAQGSMFDLLSCKFFNADSIWFSSFSLSMV</sequence>